<keyword evidence="4" id="KW-1185">Reference proteome</keyword>
<dbReference type="EMBL" id="LIAE01006368">
    <property type="protein sequence ID" value="PAV90557.1"/>
    <property type="molecule type" value="Genomic_DNA"/>
</dbReference>
<accession>A0A2A2LX29</accession>
<proteinExistence type="predicted"/>
<organism evidence="3 4">
    <name type="scientific">Diploscapter pachys</name>
    <dbReference type="NCBI Taxonomy" id="2018661"/>
    <lineage>
        <taxon>Eukaryota</taxon>
        <taxon>Metazoa</taxon>
        <taxon>Ecdysozoa</taxon>
        <taxon>Nematoda</taxon>
        <taxon>Chromadorea</taxon>
        <taxon>Rhabditida</taxon>
        <taxon>Rhabditina</taxon>
        <taxon>Rhabditomorpha</taxon>
        <taxon>Rhabditoidea</taxon>
        <taxon>Rhabditidae</taxon>
        <taxon>Diploscapter</taxon>
    </lineage>
</organism>
<comment type="caution">
    <text evidence="3">The sequence shown here is derived from an EMBL/GenBank/DDBJ whole genome shotgun (WGS) entry which is preliminary data.</text>
</comment>
<dbReference type="Pfam" id="PF23608">
    <property type="entry name" value="Ig_ILCR1"/>
    <property type="match status" value="1"/>
</dbReference>
<sequence length="331" mass="37429">MRWTICHSNLFFLLLLYCGPNRGWVDAASRSCSNSPILLCEIIDDFAEDPLTDAPIEDEAYLIAGNQTTATTTTAIDWGSFKPIDLRTFFLYKTDPRTLDLSLEGSVRWRFPLVTNPQASHAMPHPILGFIVRINSTALDATKTYLTRLERPVDSISMNLSSIEFFVELSLLSLFNETYSIEVSFYPEGKNGRNTLIRETIKKPEKDVCGKETQDIAKSWVPSFGPLTVYEITADVEVEFLPAPTSLCITHYSLYIQSMSSSHILSYVMVNATGNETKLRHTFKSMPREEKLMIKLLAAEPSEEQCVCTHCRCITVKSNEFTIPKMVHRSN</sequence>
<gene>
    <name evidence="3" type="ORF">WR25_03941</name>
</gene>
<dbReference type="Proteomes" id="UP000218231">
    <property type="component" value="Unassembled WGS sequence"/>
</dbReference>
<protein>
    <recommendedName>
        <fullName evidence="2">ILCR1 Ig-like domain-containing protein</fullName>
    </recommendedName>
</protein>
<evidence type="ECO:0000259" key="2">
    <source>
        <dbReference type="Pfam" id="PF23608"/>
    </source>
</evidence>
<dbReference type="STRING" id="2018661.A0A2A2LX29"/>
<dbReference type="InterPro" id="IPR057066">
    <property type="entry name" value="Ig_ILCR1"/>
</dbReference>
<feature type="chain" id="PRO_5012697257" description="ILCR1 Ig-like domain-containing protein" evidence="1">
    <location>
        <begin position="24"/>
        <end position="331"/>
    </location>
</feature>
<dbReference type="AlphaFoldDB" id="A0A2A2LX29"/>
<keyword evidence="1" id="KW-0732">Signal</keyword>
<name>A0A2A2LX29_9BILA</name>
<evidence type="ECO:0000313" key="4">
    <source>
        <dbReference type="Proteomes" id="UP000218231"/>
    </source>
</evidence>
<feature type="signal peptide" evidence="1">
    <location>
        <begin position="1"/>
        <end position="23"/>
    </location>
</feature>
<evidence type="ECO:0000313" key="3">
    <source>
        <dbReference type="EMBL" id="PAV90557.1"/>
    </source>
</evidence>
<evidence type="ECO:0000256" key="1">
    <source>
        <dbReference type="SAM" id="SignalP"/>
    </source>
</evidence>
<reference evidence="3 4" key="1">
    <citation type="journal article" date="2017" name="Curr. Biol.">
        <title>Genome architecture and evolution of a unichromosomal asexual nematode.</title>
        <authorList>
            <person name="Fradin H."/>
            <person name="Zegar C."/>
            <person name="Gutwein M."/>
            <person name="Lucas J."/>
            <person name="Kovtun M."/>
            <person name="Corcoran D."/>
            <person name="Baugh L.R."/>
            <person name="Kiontke K."/>
            <person name="Gunsalus K."/>
            <person name="Fitch D.H."/>
            <person name="Piano F."/>
        </authorList>
    </citation>
    <scope>NUCLEOTIDE SEQUENCE [LARGE SCALE GENOMIC DNA]</scope>
    <source>
        <strain evidence="3">PF1309</strain>
    </source>
</reference>
<feature type="domain" description="ILCR1 Ig-like" evidence="2">
    <location>
        <begin position="219"/>
        <end position="321"/>
    </location>
</feature>